<dbReference type="AlphaFoldDB" id="A0A7G7GET3"/>
<organism evidence="1 2">
    <name type="scientific">Adhaeribacter swui</name>
    <dbReference type="NCBI Taxonomy" id="2086471"/>
    <lineage>
        <taxon>Bacteria</taxon>
        <taxon>Pseudomonadati</taxon>
        <taxon>Bacteroidota</taxon>
        <taxon>Cytophagia</taxon>
        <taxon>Cytophagales</taxon>
        <taxon>Hymenobacteraceae</taxon>
        <taxon>Adhaeribacter</taxon>
    </lineage>
</organism>
<name>A0A7G7GET3_9BACT</name>
<dbReference type="RefSeq" id="WP_185272156.1">
    <property type="nucleotide sequence ID" value="NZ_CP055156.1"/>
</dbReference>
<sequence>MVVLMDTIRGSNARVPKDLLFCSDYVEIWYDAEHQWIYVDWIGSQNLHTIQQGSQKILGFLKEKNCSKILNNNHQVKGPWLDACYYVADELLPQLTEAGLNYLAWIQSPNPYSQYSTEQTLEATSLAIKNQISTFQSLPVAKEWLKSVC</sequence>
<keyword evidence="2" id="KW-1185">Reference proteome</keyword>
<evidence type="ECO:0000313" key="2">
    <source>
        <dbReference type="Proteomes" id="UP000515237"/>
    </source>
</evidence>
<dbReference type="KEGG" id="aswu:HUW51_24240"/>
<dbReference type="Proteomes" id="UP000515237">
    <property type="component" value="Chromosome"/>
</dbReference>
<reference evidence="1 2" key="1">
    <citation type="journal article" date="2018" name="Int. J. Syst. Evol. Microbiol.">
        <title>Adhaeribacter swui sp. nov., isolated from wet mud.</title>
        <authorList>
            <person name="Kim D.U."/>
            <person name="Kim K.W."/>
            <person name="Kang M.S."/>
            <person name="Kim J.Y."/>
            <person name="Jang J.H."/>
            <person name="Kim M.K."/>
        </authorList>
    </citation>
    <scope>NUCLEOTIDE SEQUENCE [LARGE SCALE GENOMIC DNA]</scope>
    <source>
        <strain evidence="1 2">KCTC 52873</strain>
    </source>
</reference>
<gene>
    <name evidence="1" type="ORF">HUW51_24240</name>
</gene>
<dbReference type="EMBL" id="CP055156">
    <property type="protein sequence ID" value="QNF35667.1"/>
    <property type="molecule type" value="Genomic_DNA"/>
</dbReference>
<protein>
    <recommendedName>
        <fullName evidence="3">STAS/SEC14 domain-containing protein</fullName>
    </recommendedName>
</protein>
<evidence type="ECO:0000313" key="1">
    <source>
        <dbReference type="EMBL" id="QNF35667.1"/>
    </source>
</evidence>
<evidence type="ECO:0008006" key="3">
    <source>
        <dbReference type="Google" id="ProtNLM"/>
    </source>
</evidence>
<accession>A0A7G7GET3</accession>
<proteinExistence type="predicted"/>